<keyword evidence="1" id="KW-0614">Plasmid</keyword>
<geneLocation type="plasmid" evidence="1 2">
    <name>unnamed</name>
</geneLocation>
<protein>
    <submittedName>
        <fullName evidence="1">Uncharacterized protein</fullName>
    </submittedName>
</protein>
<reference evidence="1 2" key="1">
    <citation type="journal article" date="2022" name="bioRxiv">
        <title>Ecology and evolution of chlamydial symbionts of arthropods.</title>
        <authorList>
            <person name="Halter T."/>
            <person name="Koestlbacher S."/>
            <person name="Collingro A."/>
            <person name="Sixt B.S."/>
            <person name="Toenshoff E.R."/>
            <person name="Hendrickx F."/>
            <person name="Kostanjsek R."/>
            <person name="Horn M."/>
        </authorList>
    </citation>
    <scope>NUCLEOTIDE SEQUENCE [LARGE SCALE GENOMIC DNA]</scope>
    <source>
        <strain evidence="1">W744xW776</strain>
        <plasmid evidence="1 2">unnamed</plasmid>
    </source>
</reference>
<organism evidence="1 2">
    <name type="scientific">Candidatus Rhabdochlamydia oedothoracis</name>
    <dbReference type="NCBI Taxonomy" id="2720720"/>
    <lineage>
        <taxon>Bacteria</taxon>
        <taxon>Pseudomonadati</taxon>
        <taxon>Chlamydiota</taxon>
        <taxon>Chlamydiia</taxon>
        <taxon>Parachlamydiales</taxon>
        <taxon>Candidatus Rhabdochlamydiaceae</taxon>
        <taxon>Candidatus Rhabdochlamydia</taxon>
    </lineage>
</organism>
<accession>A0ABX8V2L2</accession>
<sequence length="190" mass="21184">MIRQEKKQMIRTQNPRLVGCDRKGNFHGMHVFIPPHSRTYVTNQSYTTGAPKLQEDTRQLDPPKHEKDEFCEYTTSIKPAAILSIHPSIAKAWTTFSGVTGEVYEGFNVMSVHKKDTGSYLISFIIPMSSTNYVPVVIAEGFNVQAAPTLLKTHTLEVGTKFIEGNANLTSYDSHTIHVVIFGSLHSSCV</sequence>
<proteinExistence type="predicted"/>
<keyword evidence="2" id="KW-1185">Reference proteome</keyword>
<gene>
    <name evidence="1" type="ORF">RHABOEDO_001881</name>
</gene>
<dbReference type="EMBL" id="CP075588">
    <property type="protein sequence ID" value="QYF49484.1"/>
    <property type="molecule type" value="Genomic_DNA"/>
</dbReference>
<evidence type="ECO:0000313" key="1">
    <source>
        <dbReference type="EMBL" id="QYF49484.1"/>
    </source>
</evidence>
<dbReference type="Proteomes" id="UP000826014">
    <property type="component" value="Plasmid unnamed"/>
</dbReference>
<evidence type="ECO:0000313" key="2">
    <source>
        <dbReference type="Proteomes" id="UP000826014"/>
    </source>
</evidence>
<name>A0ABX8V2L2_9BACT</name>